<organism evidence="2 3">
    <name type="scientific">Escherichia phage PGT2</name>
    <dbReference type="NCBI Taxonomy" id="2047782"/>
    <lineage>
        <taxon>Viruses</taxon>
        <taxon>Duplodnaviria</taxon>
        <taxon>Heunggongvirae</taxon>
        <taxon>Uroviricota</taxon>
        <taxon>Caudoviricetes</taxon>
        <taxon>Autographivirales</taxon>
        <taxon>Autonotataviridae</taxon>
        <taxon>Ermolevavirus</taxon>
        <taxon>Ermolevavirus PGT2</taxon>
    </lineage>
</organism>
<name>A0A2D2W2T6_9CAUD</name>
<dbReference type="Proteomes" id="UP000240674">
    <property type="component" value="Segment"/>
</dbReference>
<accession>A0A2D2W2T6</accession>
<sequence>MTVSTPSTPVQQAAAPAAAPAPQAPAQSGIPYVPPAPVAPAAPVEAPQATLDPNQFANPSQAGIPAASVQQPAPQSPPQAPVEPPAQQTPSQAELTLTEKPLYKHEPTGNVAYDMAMNAFAAKGFSPDHPAFVPASKGDFSALEAFVKEQGIDPQYLALAQQAYIQISEHHNATHGETIKKALEVAGGQERWNKVQAWVQDVASPEEITYYKQQLEAGGVATLKAVEYLSGLYGQHAENAPAQPSESPATPFNTNSSPTIATNGAPISPQEFRAELSRLIDKVGYSGLETSPEYKALQQRRQAWRG</sequence>
<evidence type="ECO:0000313" key="2">
    <source>
        <dbReference type="EMBL" id="ATS92451.1"/>
    </source>
</evidence>
<feature type="region of interest" description="Disordered" evidence="1">
    <location>
        <begin position="1"/>
        <end position="103"/>
    </location>
</feature>
<reference evidence="2 3" key="1">
    <citation type="submission" date="2017-10" db="EMBL/GenBank/DDBJ databases">
        <title>Complete genome sequence of Escherichia coli bacteriophage PGT2.</title>
        <authorList>
            <person name="Kulikov E.E."/>
            <person name="Golomidova A.K."/>
            <person name="Kudryavtseva A.V."/>
            <person name="Letarov A.V."/>
        </authorList>
    </citation>
    <scope>NUCLEOTIDE SEQUENCE [LARGE SCALE GENOMIC DNA]</scope>
</reference>
<evidence type="ECO:0000256" key="1">
    <source>
        <dbReference type="SAM" id="MobiDB-lite"/>
    </source>
</evidence>
<feature type="compositionally biased region" description="Polar residues" evidence="1">
    <location>
        <begin position="51"/>
        <end position="61"/>
    </location>
</feature>
<feature type="compositionally biased region" description="Polar residues" evidence="1">
    <location>
        <begin position="242"/>
        <end position="262"/>
    </location>
</feature>
<feature type="compositionally biased region" description="Pro residues" evidence="1">
    <location>
        <begin position="74"/>
        <end position="84"/>
    </location>
</feature>
<proteinExistence type="predicted"/>
<dbReference type="EMBL" id="MG201401">
    <property type="protein sequence ID" value="ATS92451.1"/>
    <property type="molecule type" value="Genomic_DNA"/>
</dbReference>
<keyword evidence="3" id="KW-1185">Reference proteome</keyword>
<gene>
    <name evidence="2" type="ORF">PGT2_g00033</name>
</gene>
<feature type="region of interest" description="Disordered" evidence="1">
    <location>
        <begin position="238"/>
        <end position="266"/>
    </location>
</feature>
<evidence type="ECO:0000313" key="3">
    <source>
        <dbReference type="Proteomes" id="UP000240674"/>
    </source>
</evidence>
<feature type="compositionally biased region" description="Polar residues" evidence="1">
    <location>
        <begin position="1"/>
        <end position="10"/>
    </location>
</feature>
<protein>
    <submittedName>
        <fullName evidence="2">Scaffold-like protein</fullName>
    </submittedName>
</protein>
<feature type="compositionally biased region" description="Low complexity" evidence="1">
    <location>
        <begin position="11"/>
        <end position="27"/>
    </location>
</feature>